<organism evidence="2 3">
    <name type="scientific">Crotalaria pallida</name>
    <name type="common">Smooth rattlebox</name>
    <name type="synonym">Crotalaria striata</name>
    <dbReference type="NCBI Taxonomy" id="3830"/>
    <lineage>
        <taxon>Eukaryota</taxon>
        <taxon>Viridiplantae</taxon>
        <taxon>Streptophyta</taxon>
        <taxon>Embryophyta</taxon>
        <taxon>Tracheophyta</taxon>
        <taxon>Spermatophyta</taxon>
        <taxon>Magnoliopsida</taxon>
        <taxon>eudicotyledons</taxon>
        <taxon>Gunneridae</taxon>
        <taxon>Pentapetalae</taxon>
        <taxon>rosids</taxon>
        <taxon>fabids</taxon>
        <taxon>Fabales</taxon>
        <taxon>Fabaceae</taxon>
        <taxon>Papilionoideae</taxon>
        <taxon>50 kb inversion clade</taxon>
        <taxon>genistoids sensu lato</taxon>
        <taxon>core genistoids</taxon>
        <taxon>Crotalarieae</taxon>
        <taxon>Crotalaria</taxon>
    </lineage>
</organism>
<feature type="chain" id="PRO_5042860413" evidence="1">
    <location>
        <begin position="22"/>
        <end position="102"/>
    </location>
</feature>
<dbReference type="Proteomes" id="UP001372338">
    <property type="component" value="Unassembled WGS sequence"/>
</dbReference>
<proteinExistence type="predicted"/>
<sequence>MVIRGLFSLTIPLSIPPLSVSSLVPPLTLLFVPLSHGSSFLCVGGSSVVHALSLSHSVLGSVVDGSSLSVVPSSLSLGGSWFISLTVWSVVLHSVSYLPLLL</sequence>
<dbReference type="EMBL" id="JAYWIO010000001">
    <property type="protein sequence ID" value="KAK7290255.1"/>
    <property type="molecule type" value="Genomic_DNA"/>
</dbReference>
<keyword evidence="1" id="KW-0732">Signal</keyword>
<evidence type="ECO:0000313" key="2">
    <source>
        <dbReference type="EMBL" id="KAK7290255.1"/>
    </source>
</evidence>
<comment type="caution">
    <text evidence="2">The sequence shown here is derived from an EMBL/GenBank/DDBJ whole genome shotgun (WGS) entry which is preliminary data.</text>
</comment>
<evidence type="ECO:0000256" key="1">
    <source>
        <dbReference type="SAM" id="SignalP"/>
    </source>
</evidence>
<feature type="signal peptide" evidence="1">
    <location>
        <begin position="1"/>
        <end position="21"/>
    </location>
</feature>
<dbReference type="AlphaFoldDB" id="A0AAN9P9B7"/>
<accession>A0AAN9P9B7</accession>
<protein>
    <submittedName>
        <fullName evidence="2">Uncharacterized protein</fullName>
    </submittedName>
</protein>
<reference evidence="2 3" key="1">
    <citation type="submission" date="2024-01" db="EMBL/GenBank/DDBJ databases">
        <title>The genomes of 5 underutilized Papilionoideae crops provide insights into root nodulation and disease resistanc.</title>
        <authorList>
            <person name="Yuan L."/>
        </authorList>
    </citation>
    <scope>NUCLEOTIDE SEQUENCE [LARGE SCALE GENOMIC DNA]</scope>
    <source>
        <strain evidence="2">ZHUSHIDOU_FW_LH</strain>
        <tissue evidence="2">Leaf</tissue>
    </source>
</reference>
<evidence type="ECO:0000313" key="3">
    <source>
        <dbReference type="Proteomes" id="UP001372338"/>
    </source>
</evidence>
<name>A0AAN9P9B7_CROPI</name>
<gene>
    <name evidence="2" type="ORF">RIF29_04540</name>
</gene>
<keyword evidence="3" id="KW-1185">Reference proteome</keyword>